<evidence type="ECO:0008006" key="9">
    <source>
        <dbReference type="Google" id="ProtNLM"/>
    </source>
</evidence>
<feature type="transmembrane region" description="Helical" evidence="6">
    <location>
        <begin position="74"/>
        <end position="95"/>
    </location>
</feature>
<evidence type="ECO:0000256" key="4">
    <source>
        <dbReference type="ARBA" id="ARBA00022989"/>
    </source>
</evidence>
<feature type="transmembrane region" description="Helical" evidence="6">
    <location>
        <begin position="250"/>
        <end position="274"/>
    </location>
</feature>
<feature type="transmembrane region" description="Helical" evidence="6">
    <location>
        <begin position="36"/>
        <end position="62"/>
    </location>
</feature>
<evidence type="ECO:0000313" key="7">
    <source>
        <dbReference type="EMBL" id="KAK9797838.1"/>
    </source>
</evidence>
<dbReference type="GO" id="GO:0016020">
    <property type="term" value="C:membrane"/>
    <property type="evidence" value="ECO:0007669"/>
    <property type="project" value="UniProtKB-SubCell"/>
</dbReference>
<dbReference type="AlphaFoldDB" id="A0AAW1NTB5"/>
<evidence type="ECO:0000256" key="6">
    <source>
        <dbReference type="SAM" id="Phobius"/>
    </source>
</evidence>
<keyword evidence="8" id="KW-1185">Reference proteome</keyword>
<evidence type="ECO:0000256" key="1">
    <source>
        <dbReference type="ARBA" id="ARBA00004141"/>
    </source>
</evidence>
<dbReference type="InterPro" id="IPR002293">
    <property type="entry name" value="AA/rel_permease1"/>
</dbReference>
<proteinExistence type="predicted"/>
<gene>
    <name evidence="7" type="ORF">WJX73_007850</name>
</gene>
<dbReference type="PANTHER" id="PTHR45649">
    <property type="entry name" value="AMINO-ACID PERMEASE BAT1"/>
    <property type="match status" value="1"/>
</dbReference>
<accession>A0AAW1NTB5</accession>
<dbReference type="Proteomes" id="UP001465755">
    <property type="component" value="Unassembled WGS sequence"/>
</dbReference>
<dbReference type="PIRSF" id="PIRSF006060">
    <property type="entry name" value="AA_transporter"/>
    <property type="match status" value="1"/>
</dbReference>
<dbReference type="Pfam" id="PF13520">
    <property type="entry name" value="AA_permease_2"/>
    <property type="match status" value="1"/>
</dbReference>
<keyword evidence="5 6" id="KW-0472">Membrane</keyword>
<feature type="transmembrane region" description="Helical" evidence="6">
    <location>
        <begin position="305"/>
        <end position="328"/>
    </location>
</feature>
<evidence type="ECO:0000256" key="2">
    <source>
        <dbReference type="ARBA" id="ARBA00022448"/>
    </source>
</evidence>
<name>A0AAW1NTB5_9CHLO</name>
<evidence type="ECO:0000313" key="8">
    <source>
        <dbReference type="Proteomes" id="UP001465755"/>
    </source>
</evidence>
<evidence type="ECO:0000256" key="5">
    <source>
        <dbReference type="ARBA" id="ARBA00023136"/>
    </source>
</evidence>
<feature type="transmembrane region" description="Helical" evidence="6">
    <location>
        <begin position="193"/>
        <end position="214"/>
    </location>
</feature>
<comment type="subcellular location">
    <subcellularLocation>
        <location evidence="1">Membrane</location>
        <topology evidence="1">Multi-pass membrane protein</topology>
    </subcellularLocation>
</comment>
<dbReference type="EMBL" id="JALJOQ010000103">
    <property type="protein sequence ID" value="KAK9797838.1"/>
    <property type="molecule type" value="Genomic_DNA"/>
</dbReference>
<dbReference type="PANTHER" id="PTHR45649:SF26">
    <property type="entry name" value="OS04G0435100 PROTEIN"/>
    <property type="match status" value="1"/>
</dbReference>
<reference evidence="7 8" key="1">
    <citation type="journal article" date="2024" name="Nat. Commun.">
        <title>Phylogenomics reveals the evolutionary origins of lichenization in chlorophyte algae.</title>
        <authorList>
            <person name="Puginier C."/>
            <person name="Libourel C."/>
            <person name="Otte J."/>
            <person name="Skaloud P."/>
            <person name="Haon M."/>
            <person name="Grisel S."/>
            <person name="Petersen M."/>
            <person name="Berrin J.G."/>
            <person name="Delaux P.M."/>
            <person name="Dal Grande F."/>
            <person name="Keller J."/>
        </authorList>
    </citation>
    <scope>NUCLEOTIDE SEQUENCE [LARGE SCALE GENOMIC DNA]</scope>
    <source>
        <strain evidence="7 8">SAG 2036</strain>
    </source>
</reference>
<dbReference type="Gene3D" id="1.20.1740.10">
    <property type="entry name" value="Amino acid/polyamine transporter I"/>
    <property type="match status" value="1"/>
</dbReference>
<protein>
    <recommendedName>
        <fullName evidence="9">Amino acid transporter</fullName>
    </recommendedName>
</protein>
<feature type="transmembrane region" description="Helical" evidence="6">
    <location>
        <begin position="107"/>
        <end position="128"/>
    </location>
</feature>
<keyword evidence="2" id="KW-0813">Transport</keyword>
<comment type="caution">
    <text evidence="7">The sequence shown here is derived from an EMBL/GenBank/DDBJ whole genome shotgun (WGS) entry which is preliminary data.</text>
</comment>
<keyword evidence="4 6" id="KW-1133">Transmembrane helix</keyword>
<organism evidence="7 8">
    <name type="scientific">Symbiochloris irregularis</name>
    <dbReference type="NCBI Taxonomy" id="706552"/>
    <lineage>
        <taxon>Eukaryota</taxon>
        <taxon>Viridiplantae</taxon>
        <taxon>Chlorophyta</taxon>
        <taxon>core chlorophytes</taxon>
        <taxon>Trebouxiophyceae</taxon>
        <taxon>Trebouxiales</taxon>
        <taxon>Trebouxiaceae</taxon>
        <taxon>Symbiochloris</taxon>
    </lineage>
</organism>
<feature type="transmembrane region" description="Helical" evidence="6">
    <location>
        <begin position="340"/>
        <end position="357"/>
    </location>
</feature>
<dbReference type="GO" id="GO:0022857">
    <property type="term" value="F:transmembrane transporter activity"/>
    <property type="evidence" value="ECO:0007669"/>
    <property type="project" value="InterPro"/>
</dbReference>
<evidence type="ECO:0000256" key="3">
    <source>
        <dbReference type="ARBA" id="ARBA00022692"/>
    </source>
</evidence>
<keyword evidence="3 6" id="KW-0812">Transmembrane</keyword>
<sequence length="384" mass="41226">MTFATGLSLAEILSGLPVSGGPFFWTALLGGRHSAVLSWITGWCNLIGLTALTASSALATMYNVAAAVQITTGVILSAWQQLLILQGVLVLSGTVNSSSPTLLTRCMFYGTFINVAGIIFVVLLLPTVGPWHQSLKFVYGTFFDKSVSPFNVPSNAYLWIQGTSMALFSLAGFDSCSHLSEEMKGANSAAPRAMVWSIIASSAIGGVLLFAVLICIQDSDALFYSSATNGYALGQMFFDVFHARFGSGVWSVPVLVICTITGIMTTIACVTCASRMMFSFARSKALPFSQLTISRHTFEPGPIHLGKWSCTIGWISFAWTVFTIVLLSLPLTMPVTIQEVQLPLFAGLGGSLIAWYLPKYGARHVFIDPKQQAASAVKTPFLNH</sequence>